<evidence type="ECO:0000313" key="2">
    <source>
        <dbReference type="Proteomes" id="UP000214720"/>
    </source>
</evidence>
<dbReference type="AlphaFoldDB" id="A0A226X4W7"/>
<dbReference type="Proteomes" id="UP000214720">
    <property type="component" value="Unassembled WGS sequence"/>
</dbReference>
<name>A0A226X4W7_CABSO</name>
<reference evidence="2" key="1">
    <citation type="submission" date="2017-01" db="EMBL/GenBank/DDBJ databases">
        <title>Genome Analysis of Deinococcus marmoris KOPRI26562.</title>
        <authorList>
            <person name="Kim J.H."/>
            <person name="Oh H.-M."/>
        </authorList>
    </citation>
    <scope>NUCLEOTIDE SEQUENCE [LARGE SCALE GENOMIC DNA]</scope>
    <source>
        <strain evidence="2">PAMC 26633</strain>
    </source>
</reference>
<comment type="caution">
    <text evidence="1">The sequence shown here is derived from an EMBL/GenBank/DDBJ whole genome shotgun (WGS) entry which is preliminary data.</text>
</comment>
<sequence>MLVFALVLLWLAACLGVISIWVLGWVSHGSRETDASETHEPITR</sequence>
<protein>
    <submittedName>
        <fullName evidence="1">Uncharacterized protein</fullName>
    </submittedName>
</protein>
<accession>A0A226X4W7</accession>
<proteinExistence type="predicted"/>
<evidence type="ECO:0000313" key="1">
    <source>
        <dbReference type="EMBL" id="OXC78525.1"/>
    </source>
</evidence>
<dbReference type="EMBL" id="MTHB01000063">
    <property type="protein sequence ID" value="OXC78525.1"/>
    <property type="molecule type" value="Genomic_DNA"/>
</dbReference>
<gene>
    <name evidence="1" type="ORF">BSU04_12305</name>
</gene>
<organism evidence="1 2">
    <name type="scientific">Caballeronia sordidicola</name>
    <name type="common">Burkholderia sordidicola</name>
    <dbReference type="NCBI Taxonomy" id="196367"/>
    <lineage>
        <taxon>Bacteria</taxon>
        <taxon>Pseudomonadati</taxon>
        <taxon>Pseudomonadota</taxon>
        <taxon>Betaproteobacteria</taxon>
        <taxon>Burkholderiales</taxon>
        <taxon>Burkholderiaceae</taxon>
        <taxon>Caballeronia</taxon>
    </lineage>
</organism>
<dbReference type="RefSeq" id="WP_256982526.1">
    <property type="nucleotide sequence ID" value="NZ_MTHB01000063.1"/>
</dbReference>